<evidence type="ECO:0000256" key="6">
    <source>
        <dbReference type="ARBA" id="ARBA00022692"/>
    </source>
</evidence>
<evidence type="ECO:0000256" key="3">
    <source>
        <dbReference type="ARBA" id="ARBA00022448"/>
    </source>
</evidence>
<name>A0ABP8AMP6_9MICO</name>
<keyword evidence="4 9" id="KW-1003">Cell membrane</keyword>
<organism evidence="11 12">
    <name type="scientific">Gryllotalpicola kribbensis</name>
    <dbReference type="NCBI Taxonomy" id="993084"/>
    <lineage>
        <taxon>Bacteria</taxon>
        <taxon>Bacillati</taxon>
        <taxon>Actinomycetota</taxon>
        <taxon>Actinomycetes</taxon>
        <taxon>Micrococcales</taxon>
        <taxon>Microbacteriaceae</taxon>
        <taxon>Gryllotalpicola</taxon>
    </lineage>
</organism>
<feature type="transmembrane region" description="Helical" evidence="9">
    <location>
        <begin position="57"/>
        <end position="73"/>
    </location>
</feature>
<keyword evidence="3 9" id="KW-0813">Transport</keyword>
<dbReference type="EMBL" id="BAABBX010000006">
    <property type="protein sequence ID" value="GAA4186492.1"/>
    <property type="molecule type" value="Genomic_DNA"/>
</dbReference>
<dbReference type="PANTHER" id="PTHR30413">
    <property type="entry name" value="INNER MEMBRANE TRANSPORT PERMEASE"/>
    <property type="match status" value="1"/>
</dbReference>
<sequence>MIDSSIDLSDFQTPGRGGGLADVIRRRYLLGLLVRKGTSTRYRNAALGWMWSYSRPLSQYVIYYFVMGVLLGNNRGIDDFAVYLLSGIIAINFFNESFGAATKSITDNKALVKKIYLPRELFPVAAVLNALVHFLPQMGVLIIAGLLSGWRPSMMTIGTGLLGIGILTLLSTGLGLIFGAINVAYRDAQNLVDVIRLFVTWTAPVMYSWKHVGDALPHWAEQLYLLNPLTTAVGLLHRGFWYMGPADSVNLIPHLWRGSIIAIVITAVVIVIGQLVFRRRERTFAQDL</sequence>
<evidence type="ECO:0000313" key="11">
    <source>
        <dbReference type="EMBL" id="GAA4186492.1"/>
    </source>
</evidence>
<keyword evidence="6 9" id="KW-0812">Transmembrane</keyword>
<evidence type="ECO:0000259" key="10">
    <source>
        <dbReference type="PROSITE" id="PS51012"/>
    </source>
</evidence>
<evidence type="ECO:0000256" key="1">
    <source>
        <dbReference type="ARBA" id="ARBA00004429"/>
    </source>
</evidence>
<evidence type="ECO:0000256" key="9">
    <source>
        <dbReference type="RuleBase" id="RU361157"/>
    </source>
</evidence>
<protein>
    <recommendedName>
        <fullName evidence="9">Transport permease protein</fullName>
    </recommendedName>
</protein>
<evidence type="ECO:0000313" key="12">
    <source>
        <dbReference type="Proteomes" id="UP001500213"/>
    </source>
</evidence>
<keyword evidence="12" id="KW-1185">Reference proteome</keyword>
<keyword evidence="7 9" id="KW-1133">Transmembrane helix</keyword>
<dbReference type="InterPro" id="IPR047817">
    <property type="entry name" value="ABC2_TM_bact-type"/>
</dbReference>
<evidence type="ECO:0000256" key="4">
    <source>
        <dbReference type="ARBA" id="ARBA00022475"/>
    </source>
</evidence>
<dbReference type="RefSeq" id="WP_344774493.1">
    <property type="nucleotide sequence ID" value="NZ_BAABBX010000006.1"/>
</dbReference>
<feature type="transmembrane region" description="Helical" evidence="9">
    <location>
        <begin position="255"/>
        <end position="277"/>
    </location>
</feature>
<dbReference type="Proteomes" id="UP001500213">
    <property type="component" value="Unassembled WGS sequence"/>
</dbReference>
<keyword evidence="8 9" id="KW-0472">Membrane</keyword>
<evidence type="ECO:0000256" key="7">
    <source>
        <dbReference type="ARBA" id="ARBA00022989"/>
    </source>
</evidence>
<dbReference type="InterPro" id="IPR013525">
    <property type="entry name" value="ABC2_TM"/>
</dbReference>
<comment type="similarity">
    <text evidence="2 9">Belongs to the ABC-2 integral membrane protein family.</text>
</comment>
<dbReference type="Pfam" id="PF01061">
    <property type="entry name" value="ABC2_membrane"/>
    <property type="match status" value="1"/>
</dbReference>
<dbReference type="PANTHER" id="PTHR30413:SF8">
    <property type="entry name" value="TRANSPORT PERMEASE PROTEIN"/>
    <property type="match status" value="1"/>
</dbReference>
<feature type="domain" description="ABC transmembrane type-2" evidence="10">
    <location>
        <begin position="47"/>
        <end position="280"/>
    </location>
</feature>
<reference evidence="12" key="1">
    <citation type="journal article" date="2019" name="Int. J. Syst. Evol. Microbiol.">
        <title>The Global Catalogue of Microorganisms (GCM) 10K type strain sequencing project: providing services to taxonomists for standard genome sequencing and annotation.</title>
        <authorList>
            <consortium name="The Broad Institute Genomics Platform"/>
            <consortium name="The Broad Institute Genome Sequencing Center for Infectious Disease"/>
            <person name="Wu L."/>
            <person name="Ma J."/>
        </authorList>
    </citation>
    <scope>NUCLEOTIDE SEQUENCE [LARGE SCALE GENOMIC DNA]</scope>
    <source>
        <strain evidence="12">JCM 17593</strain>
    </source>
</reference>
<feature type="transmembrane region" description="Helical" evidence="9">
    <location>
        <begin position="80"/>
        <end position="101"/>
    </location>
</feature>
<comment type="caution">
    <text evidence="11">The sequence shown here is derived from an EMBL/GenBank/DDBJ whole genome shotgun (WGS) entry which is preliminary data.</text>
</comment>
<comment type="subcellular location">
    <subcellularLocation>
        <location evidence="1">Cell inner membrane</location>
        <topology evidence="1">Multi-pass membrane protein</topology>
    </subcellularLocation>
    <subcellularLocation>
        <location evidence="9">Cell membrane</location>
        <topology evidence="9">Multi-pass membrane protein</topology>
    </subcellularLocation>
</comment>
<comment type="caution">
    <text evidence="9">Lacks conserved residue(s) required for the propagation of feature annotation.</text>
</comment>
<dbReference type="PROSITE" id="PS51012">
    <property type="entry name" value="ABC_TM2"/>
    <property type="match status" value="1"/>
</dbReference>
<keyword evidence="5" id="KW-0997">Cell inner membrane</keyword>
<evidence type="ECO:0000256" key="2">
    <source>
        <dbReference type="ARBA" id="ARBA00007783"/>
    </source>
</evidence>
<feature type="transmembrane region" description="Helical" evidence="9">
    <location>
        <begin position="121"/>
        <end position="147"/>
    </location>
</feature>
<feature type="transmembrane region" description="Helical" evidence="9">
    <location>
        <begin position="159"/>
        <end position="182"/>
    </location>
</feature>
<proteinExistence type="inferred from homology"/>
<gene>
    <name evidence="11" type="ORF">GCM10022288_10170</name>
</gene>
<accession>A0ABP8AMP6</accession>
<evidence type="ECO:0000256" key="8">
    <source>
        <dbReference type="ARBA" id="ARBA00023136"/>
    </source>
</evidence>
<evidence type="ECO:0000256" key="5">
    <source>
        <dbReference type="ARBA" id="ARBA00022519"/>
    </source>
</evidence>